<evidence type="ECO:0008006" key="9">
    <source>
        <dbReference type="Google" id="ProtNLM"/>
    </source>
</evidence>
<keyword evidence="3 6" id="KW-0812">Transmembrane</keyword>
<feature type="transmembrane region" description="Helical" evidence="6">
    <location>
        <begin position="529"/>
        <end position="552"/>
    </location>
</feature>
<feature type="transmembrane region" description="Helical" evidence="6">
    <location>
        <begin position="721"/>
        <end position="740"/>
    </location>
</feature>
<dbReference type="Pfam" id="PF01594">
    <property type="entry name" value="AI-2E_transport"/>
    <property type="match status" value="1"/>
</dbReference>
<sequence length="921" mass="103287">MIFHTHRKMDHRSPLESFFGVIGSLPQGHDKPVKQALYNAVALFLLFLCAAASLGLYMILEPFVKPLMWALLVGSALHPLKRSLRETFQGWFQMLEDTNTPTVLGIILIPVNILNDVSECIGQFLWDRFKLILTIAILIPVAVLLYMFTPGVVISMLWTGTVWIYKSLNFLISNSTYTVISIGTVGYLTLVFLLWSQDNNVYFHYASTVVWLFGSGCLSSQFSSFQMPIFLILQIIFFGGFISEVYEAYSNMNAAGHPISFTKLLSIAFHDKPIDLDISDETDTEEKIENIETNPSKLDNEESQILSPIVTFAETPSSESTSQKGNGDVSSYNETLEDPWKLELFSDTKEASKIESPEPAAGLLITNRGIHLVQTDTKKPRPKFQRSLSQPQFASSRLRKSNLLNLSRKISLKNCNRKLETTSYESTFYLYSVMWCCLVMLIWKNIMLLPLLPIPIAYYIIKHVGIYLGVWSYVFDKFCTFFDDVSDWCVERHDALVPVPIRGIYKVIHKFNSFSKGCIKGSIDTVASVVVIFGLIVFLICASIFTALQIYAEGIMLVQMTSNAINQTVVQNPELRKMLPPTWDNTMDSILDNTYQYGREGISKFIKSIVNDADSIKSEKLENQLLEVWDRLYQSWMTSNQSLGPKVTEEAVKTSWEAFITDIQKSPEIFNINGLVEFAKQNVGMLMSVSESLWGLVISNLSLVVGSLSTCLSIVLGGGTAVLNFILNLIVFLTTLFYLLNSSGDYYKPVELMTKFSPSGKRFGHALEAAINSVFSASFKMATFYGMWTWFIHNLFNVQIVYLSTAFATILGAVPFLGTYWACVPGILDLWLSQDRWLAAILFAVFQFAPTYFVDTTIYKEIKGGHPYLTGLAIAGGIFCLGVEGAIIGPLLLCGLYVAIDLSSNMFKESPTDESLNLGLH</sequence>
<feature type="transmembrane region" description="Helical" evidence="6">
    <location>
        <begin position="36"/>
        <end position="60"/>
    </location>
</feature>
<evidence type="ECO:0000256" key="6">
    <source>
        <dbReference type="SAM" id="Phobius"/>
    </source>
</evidence>
<proteinExistence type="inferred from homology"/>
<evidence type="ECO:0000256" key="5">
    <source>
        <dbReference type="ARBA" id="ARBA00023136"/>
    </source>
</evidence>
<evidence type="ECO:0000256" key="2">
    <source>
        <dbReference type="ARBA" id="ARBA00009773"/>
    </source>
</evidence>
<dbReference type="Proteomes" id="UP001152799">
    <property type="component" value="Chromosome 2"/>
</dbReference>
<dbReference type="GO" id="GO:0016020">
    <property type="term" value="C:membrane"/>
    <property type="evidence" value="ECO:0007669"/>
    <property type="project" value="UniProtKB-SubCell"/>
</dbReference>
<dbReference type="AlphaFoldDB" id="A0A9N9MIF1"/>
<keyword evidence="8" id="KW-1185">Reference proteome</keyword>
<evidence type="ECO:0000256" key="4">
    <source>
        <dbReference type="ARBA" id="ARBA00022989"/>
    </source>
</evidence>
<evidence type="ECO:0000313" key="7">
    <source>
        <dbReference type="EMBL" id="CAG9764914.1"/>
    </source>
</evidence>
<gene>
    <name evidence="7" type="ORF">CEUTPL_LOCUS5538</name>
</gene>
<evidence type="ECO:0000256" key="1">
    <source>
        <dbReference type="ARBA" id="ARBA00004141"/>
    </source>
</evidence>
<feature type="transmembrane region" description="Helical" evidence="6">
    <location>
        <begin position="428"/>
        <end position="461"/>
    </location>
</feature>
<reference evidence="7" key="1">
    <citation type="submission" date="2022-01" db="EMBL/GenBank/DDBJ databases">
        <authorList>
            <person name="King R."/>
        </authorList>
    </citation>
    <scope>NUCLEOTIDE SEQUENCE</scope>
</reference>
<keyword evidence="4 6" id="KW-1133">Transmembrane helix</keyword>
<feature type="transmembrane region" description="Helical" evidence="6">
    <location>
        <begin position="693"/>
        <end position="715"/>
    </location>
</feature>
<organism evidence="7 8">
    <name type="scientific">Ceutorhynchus assimilis</name>
    <name type="common">cabbage seed weevil</name>
    <dbReference type="NCBI Taxonomy" id="467358"/>
    <lineage>
        <taxon>Eukaryota</taxon>
        <taxon>Metazoa</taxon>
        <taxon>Ecdysozoa</taxon>
        <taxon>Arthropoda</taxon>
        <taxon>Hexapoda</taxon>
        <taxon>Insecta</taxon>
        <taxon>Pterygota</taxon>
        <taxon>Neoptera</taxon>
        <taxon>Endopterygota</taxon>
        <taxon>Coleoptera</taxon>
        <taxon>Polyphaga</taxon>
        <taxon>Cucujiformia</taxon>
        <taxon>Curculionidae</taxon>
        <taxon>Ceutorhynchinae</taxon>
        <taxon>Ceutorhynchus</taxon>
    </lineage>
</organism>
<feature type="transmembrane region" description="Helical" evidence="6">
    <location>
        <begin position="800"/>
        <end position="824"/>
    </location>
</feature>
<dbReference type="InterPro" id="IPR002549">
    <property type="entry name" value="AI-2E-like"/>
</dbReference>
<feature type="transmembrane region" description="Helical" evidence="6">
    <location>
        <begin position="177"/>
        <end position="195"/>
    </location>
</feature>
<feature type="transmembrane region" description="Helical" evidence="6">
    <location>
        <begin position="228"/>
        <end position="246"/>
    </location>
</feature>
<dbReference type="PANTHER" id="PTHR21716:SF4">
    <property type="entry name" value="TRANSMEMBRANE PROTEIN 245"/>
    <property type="match status" value="1"/>
</dbReference>
<dbReference type="OrthoDB" id="5970161at2759"/>
<accession>A0A9N9MIF1</accession>
<evidence type="ECO:0000313" key="8">
    <source>
        <dbReference type="Proteomes" id="UP001152799"/>
    </source>
</evidence>
<dbReference type="PANTHER" id="PTHR21716">
    <property type="entry name" value="TRANSMEMBRANE PROTEIN"/>
    <property type="match status" value="1"/>
</dbReference>
<feature type="transmembrane region" description="Helical" evidence="6">
    <location>
        <begin position="874"/>
        <end position="900"/>
    </location>
</feature>
<protein>
    <recommendedName>
        <fullName evidence="9">Transmembrane protein 245</fullName>
    </recommendedName>
</protein>
<comment type="subcellular location">
    <subcellularLocation>
        <location evidence="1">Membrane</location>
        <topology evidence="1">Multi-pass membrane protein</topology>
    </subcellularLocation>
</comment>
<feature type="transmembrane region" description="Helical" evidence="6">
    <location>
        <begin position="836"/>
        <end position="854"/>
    </location>
</feature>
<keyword evidence="5 6" id="KW-0472">Membrane</keyword>
<feature type="transmembrane region" description="Helical" evidence="6">
    <location>
        <begin position="202"/>
        <end position="222"/>
    </location>
</feature>
<comment type="similarity">
    <text evidence="2">Belongs to the autoinducer-2 exporter (AI-2E) (TC 2.A.86) family.</text>
</comment>
<dbReference type="EMBL" id="OU892278">
    <property type="protein sequence ID" value="CAG9764914.1"/>
    <property type="molecule type" value="Genomic_DNA"/>
</dbReference>
<feature type="transmembrane region" description="Helical" evidence="6">
    <location>
        <begin position="769"/>
        <end position="788"/>
    </location>
</feature>
<evidence type="ECO:0000256" key="3">
    <source>
        <dbReference type="ARBA" id="ARBA00022692"/>
    </source>
</evidence>
<name>A0A9N9MIF1_9CUCU</name>
<feature type="transmembrane region" description="Helical" evidence="6">
    <location>
        <begin position="131"/>
        <end position="157"/>
    </location>
</feature>